<dbReference type="PANTHER" id="PTHR30477:SF13">
    <property type="entry name" value="IRON TRANSPORT SYSTEM MEMBRANE PROTEIN HI_0360-RELATED"/>
    <property type="match status" value="1"/>
</dbReference>
<dbReference type="EMBL" id="CP116507">
    <property type="protein sequence ID" value="WCG23130.1"/>
    <property type="molecule type" value="Genomic_DNA"/>
</dbReference>
<dbReference type="PANTHER" id="PTHR30477">
    <property type="entry name" value="ABC-TRANSPORTER METAL-BINDING PROTEIN"/>
    <property type="match status" value="1"/>
</dbReference>
<gene>
    <name evidence="9" type="ORF">PML95_02505</name>
</gene>
<evidence type="ECO:0000256" key="3">
    <source>
        <dbReference type="ARBA" id="ARBA00022692"/>
    </source>
</evidence>
<feature type="transmembrane region" description="Helical" evidence="8">
    <location>
        <begin position="224"/>
        <end position="244"/>
    </location>
</feature>
<evidence type="ECO:0000313" key="9">
    <source>
        <dbReference type="EMBL" id="WCG23130.1"/>
    </source>
</evidence>
<keyword evidence="3 7" id="KW-0812">Transmembrane</keyword>
<reference evidence="9" key="1">
    <citation type="submission" date="2023-01" db="EMBL/GenBank/DDBJ databases">
        <title>Oxazolidinone resistance genes in florfenicol resistant enterococci from beef cattle and veal calves at slaughter.</title>
        <authorList>
            <person name="Biggel M."/>
        </authorList>
    </citation>
    <scope>NUCLEOTIDE SEQUENCE</scope>
    <source>
        <strain evidence="9">K204-1</strain>
    </source>
</reference>
<dbReference type="RefSeq" id="WP_272163522.1">
    <property type="nucleotide sequence ID" value="NZ_CP116507.1"/>
</dbReference>
<evidence type="ECO:0000256" key="8">
    <source>
        <dbReference type="SAM" id="Phobius"/>
    </source>
</evidence>
<evidence type="ECO:0000256" key="5">
    <source>
        <dbReference type="ARBA" id="ARBA00023136"/>
    </source>
</evidence>
<feature type="transmembrane region" description="Helical" evidence="8">
    <location>
        <begin position="98"/>
        <end position="118"/>
    </location>
</feature>
<organism evidence="9 10">
    <name type="scientific">Vagococcus lutrae</name>
    <dbReference type="NCBI Taxonomy" id="81947"/>
    <lineage>
        <taxon>Bacteria</taxon>
        <taxon>Bacillati</taxon>
        <taxon>Bacillota</taxon>
        <taxon>Bacilli</taxon>
        <taxon>Lactobacillales</taxon>
        <taxon>Enterococcaceae</taxon>
        <taxon>Vagococcus</taxon>
    </lineage>
</organism>
<keyword evidence="4 8" id="KW-1133">Transmembrane helix</keyword>
<feature type="transmembrane region" description="Helical" evidence="8">
    <location>
        <begin position="60"/>
        <end position="86"/>
    </location>
</feature>
<dbReference type="GO" id="GO:0055085">
    <property type="term" value="P:transmembrane transport"/>
    <property type="evidence" value="ECO:0007669"/>
    <property type="project" value="InterPro"/>
</dbReference>
<dbReference type="Proteomes" id="UP001179600">
    <property type="component" value="Chromosome"/>
</dbReference>
<evidence type="ECO:0000256" key="4">
    <source>
        <dbReference type="ARBA" id="ARBA00022989"/>
    </source>
</evidence>
<feature type="transmembrane region" description="Helical" evidence="8">
    <location>
        <begin position="177"/>
        <end position="194"/>
    </location>
</feature>
<feature type="transmembrane region" description="Helical" evidence="8">
    <location>
        <begin position="20"/>
        <end position="40"/>
    </location>
</feature>
<evidence type="ECO:0000256" key="2">
    <source>
        <dbReference type="ARBA" id="ARBA00008034"/>
    </source>
</evidence>
<dbReference type="GO" id="GO:0071281">
    <property type="term" value="P:cellular response to iron ion"/>
    <property type="evidence" value="ECO:0007669"/>
    <property type="project" value="UniProtKB-ARBA"/>
</dbReference>
<evidence type="ECO:0000313" key="10">
    <source>
        <dbReference type="Proteomes" id="UP001179600"/>
    </source>
</evidence>
<feature type="transmembrane region" description="Helical" evidence="8">
    <location>
        <begin position="200"/>
        <end position="217"/>
    </location>
</feature>
<feature type="transmembrane region" description="Helical" evidence="8">
    <location>
        <begin position="250"/>
        <end position="268"/>
    </location>
</feature>
<proteinExistence type="inferred from homology"/>
<evidence type="ECO:0000256" key="1">
    <source>
        <dbReference type="ARBA" id="ARBA00004141"/>
    </source>
</evidence>
<dbReference type="Pfam" id="PF00950">
    <property type="entry name" value="ABC-3"/>
    <property type="match status" value="1"/>
</dbReference>
<dbReference type="GO" id="GO:0043190">
    <property type="term" value="C:ATP-binding cassette (ABC) transporter complex"/>
    <property type="evidence" value="ECO:0007669"/>
    <property type="project" value="InterPro"/>
</dbReference>
<evidence type="ECO:0000256" key="7">
    <source>
        <dbReference type="RuleBase" id="RU003943"/>
    </source>
</evidence>
<dbReference type="FunFam" id="1.10.3470.10:FF:000003">
    <property type="entry name" value="Iron ABC transporter permease SitD"/>
    <property type="match status" value="1"/>
</dbReference>
<dbReference type="InterPro" id="IPR037294">
    <property type="entry name" value="ABC_BtuC-like"/>
</dbReference>
<keyword evidence="5 8" id="KW-0472">Membrane</keyword>
<dbReference type="Gene3D" id="1.10.3470.10">
    <property type="entry name" value="ABC transporter involved in vitamin B12 uptake, BtuC"/>
    <property type="match status" value="1"/>
</dbReference>
<sequence length="284" mass="30324">MEILFSIADALNMPVSMFNALLASVILGITSGVLGSFIVLRRLSLMGDALSHAVLPGVAVSYMLGINMMIGATAFGLLAAVLIEFIIKKSKIKTDTSIGIILSSFFALGIILITKAESGADLNHILFGNVLAVTPGEILQSFIIMVIVLGIISLLYKEFLITSFDPVVSQTYGMNTAFYHYLLMFLLTIFTVSALSQVGIVMVIALLVTPAGTAYLWSNKLSHMIIGSSCLGIISGIIGVILSFEYNLPTSAAIVLVSASFFIVSFIFSPKNGFFKAKGKEVTE</sequence>
<keyword evidence="7" id="KW-0813">Transport</keyword>
<dbReference type="GO" id="GO:0010043">
    <property type="term" value="P:response to zinc ion"/>
    <property type="evidence" value="ECO:0007669"/>
    <property type="project" value="TreeGrafter"/>
</dbReference>
<feature type="transmembrane region" description="Helical" evidence="8">
    <location>
        <begin position="138"/>
        <end position="156"/>
    </location>
</feature>
<accession>A0AAE9XJ83</accession>
<dbReference type="AlphaFoldDB" id="A0AAE9XJ83"/>
<evidence type="ECO:0000256" key="6">
    <source>
        <dbReference type="ARBA" id="ARBA00072924"/>
    </source>
</evidence>
<comment type="similarity">
    <text evidence="2 7">Belongs to the ABC-3 integral membrane protein family.</text>
</comment>
<comment type="subcellular location">
    <subcellularLocation>
        <location evidence="7">Cell membrane</location>
        <topology evidence="7">Multi-pass membrane protein</topology>
    </subcellularLocation>
    <subcellularLocation>
        <location evidence="1">Membrane</location>
        <topology evidence="1">Multi-pass membrane protein</topology>
    </subcellularLocation>
</comment>
<dbReference type="SUPFAM" id="SSF81345">
    <property type="entry name" value="ABC transporter involved in vitamin B12 uptake, BtuC"/>
    <property type="match status" value="1"/>
</dbReference>
<dbReference type="CDD" id="cd06550">
    <property type="entry name" value="TM_ABC_iron-siderophores_like"/>
    <property type="match status" value="1"/>
</dbReference>
<name>A0AAE9XJ83_9ENTE</name>
<protein>
    <recommendedName>
        <fullName evidence="6">Manganese import system permease protein ScaB</fullName>
    </recommendedName>
</protein>
<dbReference type="InterPro" id="IPR001626">
    <property type="entry name" value="ABC_TroCD"/>
</dbReference>